<reference evidence="4 5" key="1">
    <citation type="journal article" date="2008" name="Nature">
        <title>The genome of the model beetle and pest Tribolium castaneum.</title>
        <authorList>
            <consortium name="Tribolium Genome Sequencing Consortium"/>
            <person name="Richards S."/>
            <person name="Gibbs R.A."/>
            <person name="Weinstock G.M."/>
            <person name="Brown S.J."/>
            <person name="Denell R."/>
            <person name="Beeman R.W."/>
            <person name="Gibbs R."/>
            <person name="Beeman R.W."/>
            <person name="Brown S.J."/>
            <person name="Bucher G."/>
            <person name="Friedrich M."/>
            <person name="Grimmelikhuijzen C.J."/>
            <person name="Klingler M."/>
            <person name="Lorenzen M."/>
            <person name="Richards S."/>
            <person name="Roth S."/>
            <person name="Schroder R."/>
            <person name="Tautz D."/>
            <person name="Zdobnov E.M."/>
            <person name="Muzny D."/>
            <person name="Gibbs R.A."/>
            <person name="Weinstock G.M."/>
            <person name="Attaway T."/>
            <person name="Bell S."/>
            <person name="Buhay C.J."/>
            <person name="Chandrabose M.N."/>
            <person name="Chavez D."/>
            <person name="Clerk-Blankenburg K.P."/>
            <person name="Cree A."/>
            <person name="Dao M."/>
            <person name="Davis C."/>
            <person name="Chacko J."/>
            <person name="Dinh H."/>
            <person name="Dugan-Rocha S."/>
            <person name="Fowler G."/>
            <person name="Garner T.T."/>
            <person name="Garnes J."/>
            <person name="Gnirke A."/>
            <person name="Hawes A."/>
            <person name="Hernandez J."/>
            <person name="Hines S."/>
            <person name="Holder M."/>
            <person name="Hume J."/>
            <person name="Jhangiani S.N."/>
            <person name="Joshi V."/>
            <person name="Khan Z.M."/>
            <person name="Jackson L."/>
            <person name="Kovar C."/>
            <person name="Kowis A."/>
            <person name="Lee S."/>
            <person name="Lewis L.R."/>
            <person name="Margolis J."/>
            <person name="Morgan M."/>
            <person name="Nazareth L.V."/>
            <person name="Nguyen N."/>
            <person name="Okwuonu G."/>
            <person name="Parker D."/>
            <person name="Richards S."/>
            <person name="Ruiz S.J."/>
            <person name="Santibanez J."/>
            <person name="Savard J."/>
            <person name="Scherer S.E."/>
            <person name="Schneider B."/>
            <person name="Sodergren E."/>
            <person name="Tautz D."/>
            <person name="Vattahil S."/>
            <person name="Villasana D."/>
            <person name="White C.S."/>
            <person name="Wright R."/>
            <person name="Park Y."/>
            <person name="Beeman R.W."/>
            <person name="Lord J."/>
            <person name="Oppert B."/>
            <person name="Lorenzen M."/>
            <person name="Brown S."/>
            <person name="Wang L."/>
            <person name="Savard J."/>
            <person name="Tautz D."/>
            <person name="Richards S."/>
            <person name="Weinstock G."/>
            <person name="Gibbs R.A."/>
            <person name="Liu Y."/>
            <person name="Worley K."/>
            <person name="Weinstock G."/>
            <person name="Elsik C.G."/>
            <person name="Reese J.T."/>
            <person name="Elhaik E."/>
            <person name="Landan G."/>
            <person name="Graur D."/>
            <person name="Arensburger P."/>
            <person name="Atkinson P."/>
            <person name="Beeman R.W."/>
            <person name="Beidler J."/>
            <person name="Brown S.J."/>
            <person name="Demuth J.P."/>
            <person name="Drury D.W."/>
            <person name="Du Y.Z."/>
            <person name="Fujiwara H."/>
            <person name="Lorenzen M."/>
            <person name="Maselli V."/>
            <person name="Osanai M."/>
            <person name="Park Y."/>
            <person name="Robertson H.M."/>
            <person name="Tu Z."/>
            <person name="Wang J.J."/>
            <person name="Wang S."/>
            <person name="Richards S."/>
            <person name="Song H."/>
            <person name="Zhang L."/>
            <person name="Sodergren E."/>
            <person name="Werner D."/>
            <person name="Stanke M."/>
            <person name="Morgenstern B."/>
            <person name="Solovyev V."/>
            <person name="Kosarev P."/>
            <person name="Brown G."/>
            <person name="Chen H.C."/>
            <person name="Ermolaeva O."/>
            <person name="Hlavina W."/>
            <person name="Kapustin Y."/>
            <person name="Kiryutin B."/>
            <person name="Kitts P."/>
            <person name="Maglott D."/>
            <person name="Pruitt K."/>
            <person name="Sapojnikov V."/>
            <person name="Souvorov A."/>
            <person name="Mackey A.J."/>
            <person name="Waterhouse R.M."/>
            <person name="Wyder S."/>
            <person name="Zdobnov E.M."/>
            <person name="Zdobnov E.M."/>
            <person name="Wyder S."/>
            <person name="Kriventseva E.V."/>
            <person name="Kadowaki T."/>
            <person name="Bork P."/>
            <person name="Aranda M."/>
            <person name="Bao R."/>
            <person name="Beermann A."/>
            <person name="Berns N."/>
            <person name="Bolognesi R."/>
            <person name="Bonneton F."/>
            <person name="Bopp D."/>
            <person name="Brown S.J."/>
            <person name="Bucher G."/>
            <person name="Butts T."/>
            <person name="Chaumot A."/>
            <person name="Denell R.E."/>
            <person name="Ferrier D.E."/>
            <person name="Friedrich M."/>
            <person name="Gordon C.M."/>
            <person name="Jindra M."/>
            <person name="Klingler M."/>
            <person name="Lan Q."/>
            <person name="Lattorff H.M."/>
            <person name="Laudet V."/>
            <person name="von Levetsow C."/>
            <person name="Liu Z."/>
            <person name="Lutz R."/>
            <person name="Lynch J.A."/>
            <person name="da Fonseca R.N."/>
            <person name="Posnien N."/>
            <person name="Reuter R."/>
            <person name="Roth S."/>
            <person name="Savard J."/>
            <person name="Schinko J.B."/>
            <person name="Schmitt C."/>
            <person name="Schoppmeier M."/>
            <person name="Schroder R."/>
            <person name="Shippy T.D."/>
            <person name="Simonnet F."/>
            <person name="Marques-Souza H."/>
            <person name="Tautz D."/>
            <person name="Tomoyasu Y."/>
            <person name="Trauner J."/>
            <person name="Van der Zee M."/>
            <person name="Vervoort M."/>
            <person name="Wittkopp N."/>
            <person name="Wimmer E.A."/>
            <person name="Yang X."/>
            <person name="Jones A.K."/>
            <person name="Sattelle D.B."/>
            <person name="Ebert P.R."/>
            <person name="Nelson D."/>
            <person name="Scott J.G."/>
            <person name="Beeman R.W."/>
            <person name="Muthukrishnan S."/>
            <person name="Kramer K.J."/>
            <person name="Arakane Y."/>
            <person name="Beeman R.W."/>
            <person name="Zhu Q."/>
            <person name="Hogenkamp D."/>
            <person name="Dixit R."/>
            <person name="Oppert B."/>
            <person name="Jiang H."/>
            <person name="Zou Z."/>
            <person name="Marshall J."/>
            <person name="Elpidina E."/>
            <person name="Vinokurov K."/>
            <person name="Oppert C."/>
            <person name="Zou Z."/>
            <person name="Evans J."/>
            <person name="Lu Z."/>
            <person name="Zhao P."/>
            <person name="Sumathipala N."/>
            <person name="Altincicek B."/>
            <person name="Vilcinskas A."/>
            <person name="Williams M."/>
            <person name="Hultmark D."/>
            <person name="Hetru C."/>
            <person name="Jiang H."/>
            <person name="Grimmelikhuijzen C.J."/>
            <person name="Hauser F."/>
            <person name="Cazzamali G."/>
            <person name="Williamson M."/>
            <person name="Park Y."/>
            <person name="Li B."/>
            <person name="Tanaka Y."/>
            <person name="Predel R."/>
            <person name="Neupert S."/>
            <person name="Schachtner J."/>
            <person name="Verleyen P."/>
            <person name="Raible F."/>
            <person name="Bork P."/>
            <person name="Friedrich M."/>
            <person name="Walden K.K."/>
            <person name="Robertson H.M."/>
            <person name="Angeli S."/>
            <person name="Foret S."/>
            <person name="Bucher G."/>
            <person name="Schuetz S."/>
            <person name="Maleszka R."/>
            <person name="Wimmer E.A."/>
            <person name="Beeman R.W."/>
            <person name="Lorenzen M."/>
            <person name="Tomoyasu Y."/>
            <person name="Miller S.C."/>
            <person name="Grossmann D."/>
            <person name="Bucher G."/>
        </authorList>
    </citation>
    <scope>NUCLEOTIDE SEQUENCE [LARGE SCALE GENOMIC DNA]</scope>
    <source>
        <strain evidence="4 5">Georgia GA2</strain>
    </source>
</reference>
<evidence type="ECO:0000313" key="5">
    <source>
        <dbReference type="Proteomes" id="UP000007266"/>
    </source>
</evidence>
<dbReference type="EMBL" id="KQ971372">
    <property type="protein sequence ID" value="EFA10745.2"/>
    <property type="molecule type" value="Genomic_DNA"/>
</dbReference>
<dbReference type="InterPro" id="IPR000463">
    <property type="entry name" value="Fatty_acid-bd"/>
</dbReference>
<dbReference type="InterPro" id="IPR031259">
    <property type="entry name" value="ILBP"/>
</dbReference>
<dbReference type="Pfam" id="PF00061">
    <property type="entry name" value="Lipocalin"/>
    <property type="match status" value="1"/>
</dbReference>
<dbReference type="CDD" id="cd00742">
    <property type="entry name" value="FABP"/>
    <property type="match status" value="1"/>
</dbReference>
<accession>D6X2H6</accession>
<name>D6X2H6_TRICA</name>
<dbReference type="InterPro" id="IPR012674">
    <property type="entry name" value="Calycin"/>
</dbReference>
<dbReference type="Proteomes" id="UP000007266">
    <property type="component" value="Linkage group 9"/>
</dbReference>
<dbReference type="KEGG" id="tca:103313718"/>
<dbReference type="OMA" id="YQHERNE"/>
<sequence length="134" mass="15030">MSKLVGTYVHEKSENLDQYYSALGVPYIARKMMSFTSPKLTITNDGDTWTITTSTKLRTLKLEFKLGEEYDEDMPGGTLKSTTTVENDSKLVTVSIGPENTKIIRTYEATDDGCVLTLKHDKTGTEGKRYFKKA</sequence>
<feature type="domain" description="Lipocalin/cytosolic fatty-acid binding" evidence="3">
    <location>
        <begin position="6"/>
        <end position="106"/>
    </location>
</feature>
<proteinExistence type="inferred from homology"/>
<dbReference type="GO" id="GO:0015908">
    <property type="term" value="P:fatty acid transport"/>
    <property type="evidence" value="ECO:0000318"/>
    <property type="project" value="GO_Central"/>
</dbReference>
<organism evidence="4 5">
    <name type="scientific">Tribolium castaneum</name>
    <name type="common">Red flour beetle</name>
    <dbReference type="NCBI Taxonomy" id="7070"/>
    <lineage>
        <taxon>Eukaryota</taxon>
        <taxon>Metazoa</taxon>
        <taxon>Ecdysozoa</taxon>
        <taxon>Arthropoda</taxon>
        <taxon>Hexapoda</taxon>
        <taxon>Insecta</taxon>
        <taxon>Pterygota</taxon>
        <taxon>Neoptera</taxon>
        <taxon>Endopterygota</taxon>
        <taxon>Coleoptera</taxon>
        <taxon>Polyphaga</taxon>
        <taxon>Cucujiformia</taxon>
        <taxon>Tenebrionidae</taxon>
        <taxon>Tenebrionidae incertae sedis</taxon>
        <taxon>Tribolium</taxon>
    </lineage>
</organism>
<keyword evidence="5" id="KW-1185">Reference proteome</keyword>
<dbReference type="InterPro" id="IPR000566">
    <property type="entry name" value="Lipocln_cytosolic_FA-bd_dom"/>
</dbReference>
<dbReference type="InParanoid" id="D6X2H6"/>
<gene>
    <name evidence="4" type="primary">AUGUSTUS-3.0.2_12473</name>
    <name evidence="4" type="ORF">TcasGA2_TC012473</name>
</gene>
<dbReference type="Gene3D" id="2.40.128.20">
    <property type="match status" value="1"/>
</dbReference>
<comment type="similarity">
    <text evidence="1">Belongs to the calycin superfamily. Fatty-acid binding protein (FABP) family.</text>
</comment>
<dbReference type="SUPFAM" id="SSF50814">
    <property type="entry name" value="Lipocalins"/>
    <property type="match status" value="1"/>
</dbReference>
<evidence type="ECO:0000313" key="4">
    <source>
        <dbReference type="EMBL" id="EFA10745.2"/>
    </source>
</evidence>
<evidence type="ECO:0000259" key="3">
    <source>
        <dbReference type="Pfam" id="PF00061"/>
    </source>
</evidence>
<dbReference type="GO" id="GO:0005504">
    <property type="term" value="F:fatty acid binding"/>
    <property type="evidence" value="ECO:0000318"/>
    <property type="project" value="GO_Central"/>
</dbReference>
<dbReference type="HOGENOM" id="CLU_113772_9_1_1"/>
<dbReference type="GO" id="GO:0005829">
    <property type="term" value="C:cytosol"/>
    <property type="evidence" value="ECO:0000318"/>
    <property type="project" value="GO_Central"/>
</dbReference>
<dbReference type="PANTHER" id="PTHR11955">
    <property type="entry name" value="FATTY ACID BINDING PROTEIN"/>
    <property type="match status" value="1"/>
</dbReference>
<keyword evidence="2" id="KW-0446">Lipid-binding</keyword>
<dbReference type="STRING" id="7070.D6X2H6"/>
<protein>
    <submittedName>
        <fullName evidence="4">FABP-like protein</fullName>
    </submittedName>
</protein>
<dbReference type="GO" id="GO:0005634">
    <property type="term" value="C:nucleus"/>
    <property type="evidence" value="ECO:0000318"/>
    <property type="project" value="GO_Central"/>
</dbReference>
<dbReference type="eggNOG" id="KOG4015">
    <property type="taxonomic scope" value="Eukaryota"/>
</dbReference>
<dbReference type="PRINTS" id="PR00178">
    <property type="entry name" value="FATTYACIDBP"/>
</dbReference>
<dbReference type="AlphaFoldDB" id="D6X2H6"/>
<reference evidence="4 5" key="2">
    <citation type="journal article" date="2010" name="Nucleic Acids Res.">
        <title>BeetleBase in 2010: revisions to provide comprehensive genomic information for Tribolium castaneum.</title>
        <authorList>
            <person name="Kim H.S."/>
            <person name="Murphy T."/>
            <person name="Xia J."/>
            <person name="Caragea D."/>
            <person name="Park Y."/>
            <person name="Beeman R.W."/>
            <person name="Lorenzen M.D."/>
            <person name="Butcher S."/>
            <person name="Manak J.R."/>
            <person name="Brown S.J."/>
        </authorList>
    </citation>
    <scope>GENOME REANNOTATION</scope>
    <source>
        <strain evidence="4 5">Georgia GA2</strain>
    </source>
</reference>
<evidence type="ECO:0000256" key="1">
    <source>
        <dbReference type="ARBA" id="ARBA00008390"/>
    </source>
</evidence>
<evidence type="ECO:0000256" key="2">
    <source>
        <dbReference type="ARBA" id="ARBA00023121"/>
    </source>
</evidence>